<accession>H6RX55</accession>
<protein>
    <submittedName>
        <fullName evidence="2">Uncharacterized protein</fullName>
    </submittedName>
</protein>
<gene>
    <name evidence="2" type="ordered locus">BLASA_2586</name>
</gene>
<feature type="region of interest" description="Disordered" evidence="1">
    <location>
        <begin position="23"/>
        <end position="45"/>
    </location>
</feature>
<evidence type="ECO:0000313" key="3">
    <source>
        <dbReference type="Proteomes" id="UP000007517"/>
    </source>
</evidence>
<dbReference type="Proteomes" id="UP000007517">
    <property type="component" value="Chromosome"/>
</dbReference>
<name>H6RX55_BLASD</name>
<reference evidence="2 3" key="1">
    <citation type="journal article" date="2012" name="J. Bacteriol.">
        <title>Genome Sequence of Blastococcus saxobsidens DD2, a Stone-Inhabiting Bacterium.</title>
        <authorList>
            <person name="Chouaia B."/>
            <person name="Crotti E."/>
            <person name="Brusetti L."/>
            <person name="Daffonchio D."/>
            <person name="Essoussi I."/>
            <person name="Nouioui I."/>
            <person name="Sbissi I."/>
            <person name="Ghodhbane-Gtari F."/>
            <person name="Gtari M."/>
            <person name="Vacherie B."/>
            <person name="Barbe V."/>
            <person name="Medigue C."/>
            <person name="Gury J."/>
            <person name="Pujic P."/>
            <person name="Normand P."/>
        </authorList>
    </citation>
    <scope>NUCLEOTIDE SEQUENCE [LARGE SCALE GENOMIC DNA]</scope>
    <source>
        <strain evidence="2 3">DD2</strain>
    </source>
</reference>
<keyword evidence="3" id="KW-1185">Reference proteome</keyword>
<evidence type="ECO:0000313" key="2">
    <source>
        <dbReference type="EMBL" id="CCG03463.1"/>
    </source>
</evidence>
<evidence type="ECO:0000256" key="1">
    <source>
        <dbReference type="SAM" id="MobiDB-lite"/>
    </source>
</evidence>
<dbReference type="AlphaFoldDB" id="H6RX55"/>
<dbReference type="EMBL" id="FO117623">
    <property type="protein sequence ID" value="CCG03463.1"/>
    <property type="molecule type" value="Genomic_DNA"/>
</dbReference>
<organism evidence="2 3">
    <name type="scientific">Blastococcus saxobsidens (strain DD2)</name>
    <dbReference type="NCBI Taxonomy" id="1146883"/>
    <lineage>
        <taxon>Bacteria</taxon>
        <taxon>Bacillati</taxon>
        <taxon>Actinomycetota</taxon>
        <taxon>Actinomycetes</taxon>
        <taxon>Geodermatophilales</taxon>
        <taxon>Geodermatophilaceae</taxon>
        <taxon>Blastococcus</taxon>
    </lineage>
</organism>
<dbReference type="KEGG" id="bsd:BLASA_2586"/>
<proteinExistence type="predicted"/>
<reference evidence="3" key="2">
    <citation type="submission" date="2012-02" db="EMBL/GenBank/DDBJ databases">
        <title>Complete genome sequence of Blastococcus saxobsidens strain DD2.</title>
        <authorList>
            <person name="Genoscope."/>
        </authorList>
    </citation>
    <scope>NUCLEOTIDE SEQUENCE [LARGE SCALE GENOMIC DNA]</scope>
    <source>
        <strain evidence="3">DD2</strain>
    </source>
</reference>
<feature type="compositionally biased region" description="Acidic residues" evidence="1">
    <location>
        <begin position="23"/>
        <end position="32"/>
    </location>
</feature>
<sequence length="45" mass="4444">MVAAVSVASALVLSAAGCGDDAADQEITDVDDTQAPVDPTVEPVE</sequence>
<dbReference type="HOGENOM" id="CLU_3196742_0_0_11"/>